<gene>
    <name evidence="2" type="ORF">LPAF129_19490</name>
</gene>
<accession>A0ABQ5JKL5</accession>
<dbReference type="EMBL" id="BQXH01000023">
    <property type="protein sequence ID" value="GKS82263.1"/>
    <property type="molecule type" value="Genomic_DNA"/>
</dbReference>
<dbReference type="Gene3D" id="3.30.450.20">
    <property type="entry name" value="PAS domain"/>
    <property type="match status" value="1"/>
</dbReference>
<comment type="caution">
    <text evidence="2">The sequence shown here is derived from an EMBL/GenBank/DDBJ whole genome shotgun (WGS) entry which is preliminary data.</text>
</comment>
<keyword evidence="3" id="KW-1185">Reference proteome</keyword>
<name>A0ABQ5JKL5_9LACO</name>
<dbReference type="RefSeq" id="WP_244056703.1">
    <property type="nucleotide sequence ID" value="NZ_BQXH01000023.1"/>
</dbReference>
<protein>
    <recommendedName>
        <fullName evidence="4">Flavoprotein</fullName>
    </recommendedName>
</protein>
<organism evidence="2 3">
    <name type="scientific">Ligilactobacillus pabuli</name>
    <dbReference type="NCBI Taxonomy" id="2886039"/>
    <lineage>
        <taxon>Bacteria</taxon>
        <taxon>Bacillati</taxon>
        <taxon>Bacillota</taxon>
        <taxon>Bacilli</taxon>
        <taxon>Lactobacillales</taxon>
        <taxon>Lactobacillaceae</taxon>
        <taxon>Ligilactobacillus</taxon>
    </lineage>
</organism>
<dbReference type="Pfam" id="PF13596">
    <property type="entry name" value="PAS_10"/>
    <property type="match status" value="1"/>
</dbReference>
<evidence type="ECO:0000313" key="2">
    <source>
        <dbReference type="EMBL" id="GKS82263.1"/>
    </source>
</evidence>
<evidence type="ECO:0000256" key="1">
    <source>
        <dbReference type="SAM" id="MobiDB-lite"/>
    </source>
</evidence>
<evidence type="ECO:0008006" key="4">
    <source>
        <dbReference type="Google" id="ProtNLM"/>
    </source>
</evidence>
<evidence type="ECO:0000313" key="3">
    <source>
        <dbReference type="Proteomes" id="UP001055149"/>
    </source>
</evidence>
<sequence>MTEEKKNNVEAPVEDLFSTKDIDTTIKGLEKASETWYEQAAEQTHAVSGDTYVKLDCGVLTVDQLNYFLNSMPFELTFADDNNQFLYYNNMMPAEEMLAGRKPGQVGNAIAYCHPERARKGAAAVVNLLRTGKQKKFRLAVPGNGPDKCVLHDYIAMHDEDGRFRGVNEQIYDLMPAIQWYLKHTGQKLVDDPNVTADTVTGPSQHKEAEKKEAPQVADATSGASHQE</sequence>
<feature type="region of interest" description="Disordered" evidence="1">
    <location>
        <begin position="192"/>
        <end position="228"/>
    </location>
</feature>
<dbReference type="Proteomes" id="UP001055149">
    <property type="component" value="Unassembled WGS sequence"/>
</dbReference>
<feature type="compositionally biased region" description="Basic and acidic residues" evidence="1">
    <location>
        <begin position="205"/>
        <end position="214"/>
    </location>
</feature>
<reference evidence="2" key="1">
    <citation type="journal article" date="2022" name="Int. J. Syst. Evol. Microbiol.">
        <title>A novel species of lactic acid bacteria, Ligilactobacillus pabuli sp. nov., isolated from alfalfa silage.</title>
        <authorList>
            <person name="Tohno M."/>
            <person name="Tanizawa Y."/>
            <person name="Sawada H."/>
            <person name="Sakamoto M."/>
            <person name="Ohkuma M."/>
            <person name="Kobayashi H."/>
        </authorList>
    </citation>
    <scope>NUCLEOTIDE SEQUENCE</scope>
    <source>
        <strain evidence="2">AF129</strain>
    </source>
</reference>
<proteinExistence type="predicted"/>